<feature type="transmembrane region" description="Helical" evidence="7">
    <location>
        <begin position="201"/>
        <end position="226"/>
    </location>
</feature>
<evidence type="ECO:0000256" key="7">
    <source>
        <dbReference type="RuleBase" id="RU363032"/>
    </source>
</evidence>
<keyword evidence="10" id="KW-1185">Reference proteome</keyword>
<dbReference type="PANTHER" id="PTHR30193">
    <property type="entry name" value="ABC TRANSPORTER PERMEASE PROTEIN"/>
    <property type="match status" value="1"/>
</dbReference>
<dbReference type="GO" id="GO:0005886">
    <property type="term" value="C:plasma membrane"/>
    <property type="evidence" value="ECO:0007669"/>
    <property type="project" value="UniProtKB-SubCell"/>
</dbReference>
<evidence type="ECO:0000256" key="3">
    <source>
        <dbReference type="ARBA" id="ARBA00022475"/>
    </source>
</evidence>
<dbReference type="InterPro" id="IPR035906">
    <property type="entry name" value="MetI-like_sf"/>
</dbReference>
<organism evidence="9 10">
    <name type="scientific">Paenibacillus thalictri</name>
    <dbReference type="NCBI Taxonomy" id="2527873"/>
    <lineage>
        <taxon>Bacteria</taxon>
        <taxon>Bacillati</taxon>
        <taxon>Bacillota</taxon>
        <taxon>Bacilli</taxon>
        <taxon>Bacillales</taxon>
        <taxon>Paenibacillaceae</taxon>
        <taxon>Paenibacillus</taxon>
    </lineage>
</organism>
<evidence type="ECO:0000256" key="4">
    <source>
        <dbReference type="ARBA" id="ARBA00022692"/>
    </source>
</evidence>
<comment type="caution">
    <text evidence="9">The sequence shown here is derived from an EMBL/GenBank/DDBJ whole genome shotgun (WGS) entry which is preliminary data.</text>
</comment>
<sequence length="295" mass="33330">MRISNFLKKDGIGYLFLSPWIIGMLVFTFIPIVLSLYFSFTDYEMFNTPKWVGLDNYKNIFTNDEQFLESLSVTFRYVLIAVPLELAFALSIALMLNKGLSGLRIYRAVYYIPSLFGGSVAIALLWRQVFGAKGLFNVVLGYFGIDGVSWIATPEYALYTLIILKIWQFGSPMIIFLAGLQQIPTELYEAAAIDGAGKRSQFFRVTIPMLTPIIFFNLVMQIIHAFQAFTPAYVVSGGTGGPLNSTLFYTLYLYQKGFVSFQMGYASALAWILLVIIAIFTSLTFLSSKKWVHYE</sequence>
<feature type="transmembrane region" description="Helical" evidence="7">
    <location>
        <begin position="156"/>
        <end position="180"/>
    </location>
</feature>
<protein>
    <submittedName>
        <fullName evidence="9">Sugar ABC transporter permease</fullName>
    </submittedName>
</protein>
<keyword evidence="2 7" id="KW-0813">Transport</keyword>
<dbReference type="Pfam" id="PF00528">
    <property type="entry name" value="BPD_transp_1"/>
    <property type="match status" value="1"/>
</dbReference>
<feature type="transmembrane region" description="Helical" evidence="7">
    <location>
        <begin position="266"/>
        <end position="286"/>
    </location>
</feature>
<dbReference type="PANTHER" id="PTHR30193:SF1">
    <property type="entry name" value="ABC TRANSPORTER PERMEASE PROTEIN YESP-RELATED"/>
    <property type="match status" value="1"/>
</dbReference>
<evidence type="ECO:0000256" key="6">
    <source>
        <dbReference type="ARBA" id="ARBA00023136"/>
    </source>
</evidence>
<dbReference type="CDD" id="cd06261">
    <property type="entry name" value="TM_PBP2"/>
    <property type="match status" value="1"/>
</dbReference>
<name>A0A4Q9DRJ0_9BACL</name>
<dbReference type="SUPFAM" id="SSF160964">
    <property type="entry name" value="MalF N-terminal region-like"/>
    <property type="match status" value="1"/>
</dbReference>
<dbReference type="InterPro" id="IPR000515">
    <property type="entry name" value="MetI-like"/>
</dbReference>
<gene>
    <name evidence="9" type="ORF">EYB31_10835</name>
</gene>
<reference evidence="9 10" key="1">
    <citation type="submission" date="2019-02" db="EMBL/GenBank/DDBJ databases">
        <title>Paenibacillus sp. nov., isolated from surface-sterilized tissue of Thalictrum simplex L.</title>
        <authorList>
            <person name="Tuo L."/>
        </authorList>
    </citation>
    <scope>NUCLEOTIDE SEQUENCE [LARGE SCALE GENOMIC DNA]</scope>
    <source>
        <strain evidence="9 10">N2SHLJ1</strain>
    </source>
</reference>
<evidence type="ECO:0000256" key="5">
    <source>
        <dbReference type="ARBA" id="ARBA00022989"/>
    </source>
</evidence>
<comment type="subcellular location">
    <subcellularLocation>
        <location evidence="1 7">Cell membrane</location>
        <topology evidence="1 7">Multi-pass membrane protein</topology>
    </subcellularLocation>
</comment>
<keyword evidence="5 7" id="KW-1133">Transmembrane helix</keyword>
<dbReference type="GO" id="GO:0055085">
    <property type="term" value="P:transmembrane transport"/>
    <property type="evidence" value="ECO:0007669"/>
    <property type="project" value="InterPro"/>
</dbReference>
<keyword evidence="3" id="KW-1003">Cell membrane</keyword>
<dbReference type="Gene3D" id="1.10.3720.10">
    <property type="entry name" value="MetI-like"/>
    <property type="match status" value="1"/>
</dbReference>
<keyword evidence="6 7" id="KW-0472">Membrane</keyword>
<feature type="transmembrane region" description="Helical" evidence="7">
    <location>
        <begin position="232"/>
        <end position="254"/>
    </location>
</feature>
<feature type="transmembrane region" description="Helical" evidence="7">
    <location>
        <begin position="108"/>
        <end position="126"/>
    </location>
</feature>
<dbReference type="EMBL" id="SIRE01000007">
    <property type="protein sequence ID" value="TBL79404.1"/>
    <property type="molecule type" value="Genomic_DNA"/>
</dbReference>
<feature type="domain" description="ABC transmembrane type-1" evidence="8">
    <location>
        <begin position="71"/>
        <end position="284"/>
    </location>
</feature>
<accession>A0A4Q9DRJ0</accession>
<dbReference type="InterPro" id="IPR051393">
    <property type="entry name" value="ABC_transporter_permease"/>
</dbReference>
<comment type="similarity">
    <text evidence="7">Belongs to the binding-protein-dependent transport system permease family.</text>
</comment>
<evidence type="ECO:0000313" key="10">
    <source>
        <dbReference type="Proteomes" id="UP000293142"/>
    </source>
</evidence>
<evidence type="ECO:0000313" key="9">
    <source>
        <dbReference type="EMBL" id="TBL79404.1"/>
    </source>
</evidence>
<feature type="transmembrane region" description="Helical" evidence="7">
    <location>
        <begin position="77"/>
        <end position="96"/>
    </location>
</feature>
<evidence type="ECO:0000256" key="1">
    <source>
        <dbReference type="ARBA" id="ARBA00004651"/>
    </source>
</evidence>
<dbReference type="SUPFAM" id="SSF161098">
    <property type="entry name" value="MetI-like"/>
    <property type="match status" value="1"/>
</dbReference>
<dbReference type="Proteomes" id="UP000293142">
    <property type="component" value="Unassembled WGS sequence"/>
</dbReference>
<proteinExistence type="inferred from homology"/>
<evidence type="ECO:0000259" key="8">
    <source>
        <dbReference type="PROSITE" id="PS50928"/>
    </source>
</evidence>
<feature type="transmembrane region" description="Helical" evidence="7">
    <location>
        <begin position="12"/>
        <end position="40"/>
    </location>
</feature>
<keyword evidence="4 7" id="KW-0812">Transmembrane</keyword>
<dbReference type="RefSeq" id="WP_131013348.1">
    <property type="nucleotide sequence ID" value="NZ_SIRE01000007.1"/>
</dbReference>
<evidence type="ECO:0000256" key="2">
    <source>
        <dbReference type="ARBA" id="ARBA00022448"/>
    </source>
</evidence>
<dbReference type="OrthoDB" id="9788108at2"/>
<dbReference type="PROSITE" id="PS50928">
    <property type="entry name" value="ABC_TM1"/>
    <property type="match status" value="1"/>
</dbReference>
<dbReference type="AlphaFoldDB" id="A0A4Q9DRJ0"/>